<sequence length="81" mass="8779">MPLLRKNSSRGRGKSPPPLPLLAEMEGETDHEEETTADDFSSKNGSANIRSRKGKRSTEAGSSKFGYSNPETLNARSTVVL</sequence>
<dbReference type="AlphaFoldDB" id="A0A565ATE1"/>
<proteinExistence type="predicted"/>
<dbReference type="EMBL" id="CABITT030000001">
    <property type="protein sequence ID" value="VVA92627.1"/>
    <property type="molecule type" value="Genomic_DNA"/>
</dbReference>
<gene>
    <name evidence="2" type="ORF">ANE_LOCUS3072</name>
</gene>
<reference evidence="2" key="1">
    <citation type="submission" date="2019-07" db="EMBL/GenBank/DDBJ databases">
        <authorList>
            <person name="Dittberner H."/>
        </authorList>
    </citation>
    <scope>NUCLEOTIDE SEQUENCE [LARGE SCALE GENOMIC DNA]</scope>
</reference>
<feature type="compositionally biased region" description="Acidic residues" evidence="1">
    <location>
        <begin position="25"/>
        <end position="37"/>
    </location>
</feature>
<keyword evidence="3" id="KW-1185">Reference proteome</keyword>
<evidence type="ECO:0000313" key="3">
    <source>
        <dbReference type="Proteomes" id="UP000489600"/>
    </source>
</evidence>
<name>A0A565ATE1_9BRAS</name>
<protein>
    <submittedName>
        <fullName evidence="2">Uncharacterized protein</fullName>
    </submittedName>
</protein>
<comment type="caution">
    <text evidence="2">The sequence shown here is derived from an EMBL/GenBank/DDBJ whole genome shotgun (WGS) entry which is preliminary data.</text>
</comment>
<feature type="compositionally biased region" description="Polar residues" evidence="1">
    <location>
        <begin position="59"/>
        <end position="81"/>
    </location>
</feature>
<organism evidence="2 3">
    <name type="scientific">Arabis nemorensis</name>
    <dbReference type="NCBI Taxonomy" id="586526"/>
    <lineage>
        <taxon>Eukaryota</taxon>
        <taxon>Viridiplantae</taxon>
        <taxon>Streptophyta</taxon>
        <taxon>Embryophyta</taxon>
        <taxon>Tracheophyta</taxon>
        <taxon>Spermatophyta</taxon>
        <taxon>Magnoliopsida</taxon>
        <taxon>eudicotyledons</taxon>
        <taxon>Gunneridae</taxon>
        <taxon>Pentapetalae</taxon>
        <taxon>rosids</taxon>
        <taxon>malvids</taxon>
        <taxon>Brassicales</taxon>
        <taxon>Brassicaceae</taxon>
        <taxon>Arabideae</taxon>
        <taxon>Arabis</taxon>
    </lineage>
</organism>
<dbReference type="Proteomes" id="UP000489600">
    <property type="component" value="Unassembled WGS sequence"/>
</dbReference>
<feature type="region of interest" description="Disordered" evidence="1">
    <location>
        <begin position="1"/>
        <end position="81"/>
    </location>
</feature>
<accession>A0A565ATE1</accession>
<evidence type="ECO:0000256" key="1">
    <source>
        <dbReference type="SAM" id="MobiDB-lite"/>
    </source>
</evidence>
<evidence type="ECO:0000313" key="2">
    <source>
        <dbReference type="EMBL" id="VVA92627.1"/>
    </source>
</evidence>